<evidence type="ECO:0000313" key="2">
    <source>
        <dbReference type="Proteomes" id="UP000604381"/>
    </source>
</evidence>
<comment type="caution">
    <text evidence="1">The sequence shown here is derived from an EMBL/GenBank/DDBJ whole genome shotgun (WGS) entry which is preliminary data.</text>
</comment>
<protein>
    <submittedName>
        <fullName evidence="1">Uncharacterized protein</fullName>
    </submittedName>
</protein>
<gene>
    <name evidence="1" type="ORF">ISN26_02305</name>
</gene>
<proteinExistence type="predicted"/>
<dbReference type="AlphaFoldDB" id="A0A930UFN7"/>
<dbReference type="Proteomes" id="UP000604381">
    <property type="component" value="Unassembled WGS sequence"/>
</dbReference>
<dbReference type="EMBL" id="JADHEI010000028">
    <property type="protein sequence ID" value="MBF2734911.1"/>
    <property type="molecule type" value="Genomic_DNA"/>
</dbReference>
<reference evidence="1" key="1">
    <citation type="submission" date="2020-10" db="EMBL/GenBank/DDBJ databases">
        <title>An improved Amphimedon queenslandica hologenome assembly reveals how three proteobacterial symbionts can extend the metabolic phenotypic of their marine sponge host.</title>
        <authorList>
            <person name="Degnan B."/>
            <person name="Degnan S."/>
            <person name="Xiang X."/>
        </authorList>
    </citation>
    <scope>NUCLEOTIDE SEQUENCE</scope>
    <source>
        <strain evidence="1">AqS2</strain>
    </source>
</reference>
<evidence type="ECO:0000313" key="1">
    <source>
        <dbReference type="EMBL" id="MBF2734911.1"/>
    </source>
</evidence>
<accession>A0A930UFN7</accession>
<keyword evidence="2" id="KW-1185">Reference proteome</keyword>
<organism evidence="1 2">
    <name type="scientific">Candidatus Amphirhobacter heronislandensis</name>
    <dbReference type="NCBI Taxonomy" id="1732024"/>
    <lineage>
        <taxon>Bacteria</taxon>
        <taxon>Pseudomonadati</taxon>
        <taxon>Pseudomonadota</taxon>
        <taxon>Gammaproteobacteria</taxon>
        <taxon>Candidatus Tethybacterales</taxon>
        <taxon>Candidatus Tethybacteraceae</taxon>
        <taxon>Candidatus Amphirhobacter</taxon>
    </lineage>
</organism>
<name>A0A930UFN7_9GAMM</name>
<sequence>MWCGSTCASYANFFRVDYRGTELKKEHLCNLFIPKGVRHGQLVKPVPARSKERRTDKLATGIVLKRDRAELHDWLLAYDWAKVANISTNRNLNFTKPVAE</sequence>